<protein>
    <submittedName>
        <fullName evidence="12">Carnitine transporter</fullName>
    </submittedName>
</protein>
<comment type="subcellular location">
    <subcellularLocation>
        <location evidence="1">Mitochondrion membrane</location>
        <topology evidence="1">Multi-pass membrane protein</topology>
    </subcellularLocation>
</comment>
<keyword evidence="6 11" id="KW-1133">Transmembrane helix</keyword>
<feature type="repeat" description="Solcar" evidence="9">
    <location>
        <begin position="125"/>
        <end position="206"/>
    </location>
</feature>
<keyword evidence="5" id="KW-0677">Repeat</keyword>
<evidence type="ECO:0000256" key="1">
    <source>
        <dbReference type="ARBA" id="ARBA00004225"/>
    </source>
</evidence>
<keyword evidence="7" id="KW-0496">Mitochondrion</keyword>
<dbReference type="PANTHER" id="PTHR45624">
    <property type="entry name" value="MITOCHONDRIAL BASIC AMINO ACIDS TRANSPORTER-RELATED"/>
    <property type="match status" value="1"/>
</dbReference>
<evidence type="ECO:0000256" key="3">
    <source>
        <dbReference type="ARBA" id="ARBA00022448"/>
    </source>
</evidence>
<keyword evidence="3 10" id="KW-0813">Transport</keyword>
<dbReference type="Gene3D" id="1.50.40.10">
    <property type="entry name" value="Mitochondrial carrier domain"/>
    <property type="match status" value="1"/>
</dbReference>
<evidence type="ECO:0000256" key="8">
    <source>
        <dbReference type="ARBA" id="ARBA00023136"/>
    </source>
</evidence>
<name>A0AAD5STP8_9FUNG</name>
<feature type="repeat" description="Solcar" evidence="9">
    <location>
        <begin position="15"/>
        <end position="117"/>
    </location>
</feature>
<evidence type="ECO:0000313" key="13">
    <source>
        <dbReference type="Proteomes" id="UP001211907"/>
    </source>
</evidence>
<gene>
    <name evidence="12" type="primary">CRC1_1</name>
    <name evidence="12" type="ORF">HK100_005015</name>
</gene>
<dbReference type="InterPro" id="IPR050567">
    <property type="entry name" value="Mitochondrial_Carrier"/>
</dbReference>
<proteinExistence type="inferred from homology"/>
<evidence type="ECO:0000313" key="12">
    <source>
        <dbReference type="EMBL" id="KAJ3098823.1"/>
    </source>
</evidence>
<dbReference type="PANTHER" id="PTHR45624:SF4">
    <property type="entry name" value="CONGESTED-LIKE TRACHEA PROTEIN-RELATED"/>
    <property type="match status" value="1"/>
</dbReference>
<evidence type="ECO:0000256" key="9">
    <source>
        <dbReference type="PROSITE-ProRule" id="PRU00282"/>
    </source>
</evidence>
<feature type="transmembrane region" description="Helical" evidence="11">
    <location>
        <begin position="125"/>
        <end position="145"/>
    </location>
</feature>
<evidence type="ECO:0000256" key="2">
    <source>
        <dbReference type="ARBA" id="ARBA00006375"/>
    </source>
</evidence>
<dbReference type="Proteomes" id="UP001211907">
    <property type="component" value="Unassembled WGS sequence"/>
</dbReference>
<dbReference type="SUPFAM" id="SSF103506">
    <property type="entry name" value="Mitochondrial carrier"/>
    <property type="match status" value="1"/>
</dbReference>
<sequence length="206" mass="22247">MVLYFRKAETKTLPLSLVDIALAGMWSSVPTTIITTPMERGSKFFKPIPCKSDIKVILQTQGQVNSKTKYTGLLDAGAGVLKESGISGLYRGTVATLMRDVPGGAVYFATYEFFYRKLKKEGRGLSLGASLCAGGMSGVGMWAVVIPADVVKSRIQSAETGKYRGFIHCARVIVAKEGVIALYKGFGPAMLRAFPANGNLFFHHLL</sequence>
<dbReference type="PROSITE" id="PS50920">
    <property type="entry name" value="SOLCAR"/>
    <property type="match status" value="2"/>
</dbReference>
<organism evidence="12 13">
    <name type="scientific">Physocladia obscura</name>
    <dbReference type="NCBI Taxonomy" id="109957"/>
    <lineage>
        <taxon>Eukaryota</taxon>
        <taxon>Fungi</taxon>
        <taxon>Fungi incertae sedis</taxon>
        <taxon>Chytridiomycota</taxon>
        <taxon>Chytridiomycota incertae sedis</taxon>
        <taxon>Chytridiomycetes</taxon>
        <taxon>Chytridiales</taxon>
        <taxon>Chytriomycetaceae</taxon>
        <taxon>Physocladia</taxon>
    </lineage>
</organism>
<evidence type="ECO:0000256" key="11">
    <source>
        <dbReference type="SAM" id="Phobius"/>
    </source>
</evidence>
<dbReference type="GO" id="GO:0015227">
    <property type="term" value="F:O-acyl-L-carnitine transmembrane transporter activity"/>
    <property type="evidence" value="ECO:0007669"/>
    <property type="project" value="TreeGrafter"/>
</dbReference>
<keyword evidence="13" id="KW-1185">Reference proteome</keyword>
<dbReference type="AlphaFoldDB" id="A0AAD5STP8"/>
<dbReference type="InterPro" id="IPR018108">
    <property type="entry name" value="MCP_transmembrane"/>
</dbReference>
<evidence type="ECO:0000256" key="10">
    <source>
        <dbReference type="RuleBase" id="RU000488"/>
    </source>
</evidence>
<dbReference type="InterPro" id="IPR023395">
    <property type="entry name" value="MCP_dom_sf"/>
</dbReference>
<comment type="caution">
    <text evidence="12">The sequence shown here is derived from an EMBL/GenBank/DDBJ whole genome shotgun (WGS) entry which is preliminary data.</text>
</comment>
<evidence type="ECO:0000256" key="4">
    <source>
        <dbReference type="ARBA" id="ARBA00022692"/>
    </source>
</evidence>
<evidence type="ECO:0000256" key="7">
    <source>
        <dbReference type="ARBA" id="ARBA00023128"/>
    </source>
</evidence>
<evidence type="ECO:0000256" key="6">
    <source>
        <dbReference type="ARBA" id="ARBA00022989"/>
    </source>
</evidence>
<keyword evidence="8 9" id="KW-0472">Membrane</keyword>
<accession>A0AAD5STP8</accession>
<dbReference type="GO" id="GO:0006839">
    <property type="term" value="P:mitochondrial transport"/>
    <property type="evidence" value="ECO:0007669"/>
    <property type="project" value="TreeGrafter"/>
</dbReference>
<keyword evidence="4 9" id="KW-0812">Transmembrane</keyword>
<dbReference type="GO" id="GO:0031966">
    <property type="term" value="C:mitochondrial membrane"/>
    <property type="evidence" value="ECO:0007669"/>
    <property type="project" value="UniProtKB-SubCell"/>
</dbReference>
<dbReference type="EMBL" id="JADGJH010002390">
    <property type="protein sequence ID" value="KAJ3098823.1"/>
    <property type="molecule type" value="Genomic_DNA"/>
</dbReference>
<comment type="similarity">
    <text evidence="2 10">Belongs to the mitochondrial carrier (TC 2.A.29) family.</text>
</comment>
<evidence type="ECO:0000256" key="5">
    <source>
        <dbReference type="ARBA" id="ARBA00022737"/>
    </source>
</evidence>
<reference evidence="12" key="1">
    <citation type="submission" date="2020-05" db="EMBL/GenBank/DDBJ databases">
        <title>Phylogenomic resolution of chytrid fungi.</title>
        <authorList>
            <person name="Stajich J.E."/>
            <person name="Amses K."/>
            <person name="Simmons R."/>
            <person name="Seto K."/>
            <person name="Myers J."/>
            <person name="Bonds A."/>
            <person name="Quandt C.A."/>
            <person name="Barry K."/>
            <person name="Liu P."/>
            <person name="Grigoriev I."/>
            <person name="Longcore J.E."/>
            <person name="James T.Y."/>
        </authorList>
    </citation>
    <scope>NUCLEOTIDE SEQUENCE</scope>
    <source>
        <strain evidence="12">JEL0513</strain>
    </source>
</reference>
<dbReference type="Pfam" id="PF00153">
    <property type="entry name" value="Mito_carr"/>
    <property type="match status" value="2"/>
</dbReference>
<dbReference type="GO" id="GO:1902603">
    <property type="term" value="P:carnitine transmembrane transport"/>
    <property type="evidence" value="ECO:0007669"/>
    <property type="project" value="TreeGrafter"/>
</dbReference>